<keyword evidence="4" id="KW-0571">Peptide transport</keyword>
<evidence type="ECO:0000256" key="6">
    <source>
        <dbReference type="ARBA" id="ARBA00022989"/>
    </source>
</evidence>
<keyword evidence="7 8" id="KW-0472">Membrane</keyword>
<dbReference type="GO" id="GO:0015031">
    <property type="term" value="P:protein transport"/>
    <property type="evidence" value="ECO:0007669"/>
    <property type="project" value="UniProtKB-KW"/>
</dbReference>
<evidence type="ECO:0000256" key="4">
    <source>
        <dbReference type="ARBA" id="ARBA00022856"/>
    </source>
</evidence>
<gene>
    <name evidence="9" type="ORF">OVA965_LOCUS35118</name>
    <name evidence="10" type="ORF">TMI583_LOCUS36077</name>
</gene>
<feature type="transmembrane region" description="Helical" evidence="8">
    <location>
        <begin position="424"/>
        <end position="442"/>
    </location>
</feature>
<comment type="caution">
    <text evidence="9">The sequence shown here is derived from an EMBL/GenBank/DDBJ whole genome shotgun (WGS) entry which is preliminary data.</text>
</comment>
<feature type="transmembrane region" description="Helical" evidence="8">
    <location>
        <begin position="194"/>
        <end position="216"/>
    </location>
</feature>
<keyword evidence="5" id="KW-0653">Protein transport</keyword>
<feature type="transmembrane region" description="Helical" evidence="8">
    <location>
        <begin position="358"/>
        <end position="381"/>
    </location>
</feature>
<dbReference type="InterPro" id="IPR004648">
    <property type="entry name" value="Oligpept_transpt"/>
</dbReference>
<accession>A0A8S2FGH6</accession>
<reference evidence="9" key="1">
    <citation type="submission" date="2021-02" db="EMBL/GenBank/DDBJ databases">
        <authorList>
            <person name="Nowell W R."/>
        </authorList>
    </citation>
    <scope>NUCLEOTIDE SEQUENCE</scope>
</reference>
<proteinExistence type="predicted"/>
<protein>
    <recommendedName>
        <fullName evidence="12">OPT superfamily oligopeptide transporter</fullName>
    </recommendedName>
</protein>
<dbReference type="GO" id="GO:0035673">
    <property type="term" value="F:oligopeptide transmembrane transporter activity"/>
    <property type="evidence" value="ECO:0007669"/>
    <property type="project" value="InterPro"/>
</dbReference>
<dbReference type="Pfam" id="PF03169">
    <property type="entry name" value="OPT"/>
    <property type="match status" value="1"/>
</dbReference>
<feature type="transmembrane region" description="Helical" evidence="8">
    <location>
        <begin position="472"/>
        <end position="488"/>
    </location>
</feature>
<name>A0A8S2FGH6_9BILA</name>
<evidence type="ECO:0000256" key="2">
    <source>
        <dbReference type="ARBA" id="ARBA00022448"/>
    </source>
</evidence>
<keyword evidence="2" id="KW-0813">Transport</keyword>
<organism evidence="9 11">
    <name type="scientific">Didymodactylos carnosus</name>
    <dbReference type="NCBI Taxonomy" id="1234261"/>
    <lineage>
        <taxon>Eukaryota</taxon>
        <taxon>Metazoa</taxon>
        <taxon>Spiralia</taxon>
        <taxon>Gnathifera</taxon>
        <taxon>Rotifera</taxon>
        <taxon>Eurotatoria</taxon>
        <taxon>Bdelloidea</taxon>
        <taxon>Philodinida</taxon>
        <taxon>Philodinidae</taxon>
        <taxon>Didymodactylos</taxon>
    </lineage>
</organism>
<dbReference type="Proteomes" id="UP000677228">
    <property type="component" value="Unassembled WGS sequence"/>
</dbReference>
<dbReference type="AlphaFoldDB" id="A0A8S2FGH6"/>
<keyword evidence="3 8" id="KW-0812">Transmembrane</keyword>
<dbReference type="Proteomes" id="UP000682733">
    <property type="component" value="Unassembled WGS sequence"/>
</dbReference>
<dbReference type="NCBIfam" id="TIGR00728">
    <property type="entry name" value="OPT_sfam"/>
    <property type="match status" value="1"/>
</dbReference>
<evidence type="ECO:0000256" key="1">
    <source>
        <dbReference type="ARBA" id="ARBA00004141"/>
    </source>
</evidence>
<feature type="transmembrane region" description="Helical" evidence="8">
    <location>
        <begin position="278"/>
        <end position="296"/>
    </location>
</feature>
<feature type="transmembrane region" description="Helical" evidence="8">
    <location>
        <begin position="86"/>
        <end position="104"/>
    </location>
</feature>
<feature type="transmembrane region" description="Helical" evidence="8">
    <location>
        <begin position="48"/>
        <end position="66"/>
    </location>
</feature>
<evidence type="ECO:0000313" key="9">
    <source>
        <dbReference type="EMBL" id="CAF1457895.1"/>
    </source>
</evidence>
<comment type="subcellular location">
    <subcellularLocation>
        <location evidence="1">Membrane</location>
        <topology evidence="1">Multi-pass membrane protein</topology>
    </subcellularLocation>
</comment>
<feature type="transmembrane region" description="Helical" evidence="8">
    <location>
        <begin position="116"/>
        <end position="142"/>
    </location>
</feature>
<dbReference type="GO" id="GO:0016020">
    <property type="term" value="C:membrane"/>
    <property type="evidence" value="ECO:0007669"/>
    <property type="project" value="UniProtKB-SubCell"/>
</dbReference>
<evidence type="ECO:0000313" key="11">
    <source>
        <dbReference type="Proteomes" id="UP000677228"/>
    </source>
</evidence>
<feature type="transmembrane region" description="Helical" evidence="8">
    <location>
        <begin position="251"/>
        <end position="272"/>
    </location>
</feature>
<dbReference type="EMBL" id="CAJOBA010052128">
    <property type="protein sequence ID" value="CAF4251737.1"/>
    <property type="molecule type" value="Genomic_DNA"/>
</dbReference>
<keyword evidence="6 8" id="KW-1133">Transmembrane helix</keyword>
<sequence>LMRRYLVWPAGMIFPNVILKCAILRMLHENKNNEDSNLATWKMGRLRFFLILFIVQFVYYWIPGYFMSVLTSFSLLCFMNQKNIVFGQLTGFYGLGMGALQLDWQSVTAFLQSPILYPWWALFNILIGFIGIYWIIVPILYYTNTMNAKLLPIFSDDSYARDGSSYNYSLIMNGNFRLNQTAYEQYGGAMLTPAFTVTFCIQFAVITSIIVHTILYHGKDILKQFNMSVDEATSDVHGALMAKLAKEVPEYWYTFLFLSLFVCGALVCQLAALMPWYYLFVIISIDFILLLPSGIVKAITNQDIDLDLLMSFLGGLVLKGNAVANMTFRTYGYTTQRRSLTFISCLKLGHYMKIPPRAMFTMLVVSTLIGSTVSYAAAYIIIKHLKQLCISYNWSCPKARVFQEISLFLGAIGTTNFLRTHSFTVYFFLVGAVCPIPVWLLFKRFPQVRWLKYVHLPVMLASLSQIPPIHTATYPTWIFIGFIFNYVIRKRARDWWIKYAYIFSAAMSAGVGAGLIFIAFIPVFPVNWWGNAQNEVDGDRCIYSTADFS</sequence>
<dbReference type="PANTHER" id="PTHR22601">
    <property type="entry name" value="ISP4 LIKE PROTEIN"/>
    <property type="match status" value="1"/>
</dbReference>
<feature type="transmembrane region" description="Helical" evidence="8">
    <location>
        <begin position="500"/>
        <end position="524"/>
    </location>
</feature>
<evidence type="ECO:0008006" key="12">
    <source>
        <dbReference type="Google" id="ProtNLM"/>
    </source>
</evidence>
<dbReference type="InterPro" id="IPR004813">
    <property type="entry name" value="OPT"/>
</dbReference>
<feature type="non-terminal residue" evidence="9">
    <location>
        <position position="1"/>
    </location>
</feature>
<dbReference type="EMBL" id="CAJNOK010030267">
    <property type="protein sequence ID" value="CAF1457895.1"/>
    <property type="molecule type" value="Genomic_DNA"/>
</dbReference>
<evidence type="ECO:0000256" key="8">
    <source>
        <dbReference type="SAM" id="Phobius"/>
    </source>
</evidence>
<evidence type="ECO:0000256" key="3">
    <source>
        <dbReference type="ARBA" id="ARBA00022692"/>
    </source>
</evidence>
<evidence type="ECO:0000313" key="10">
    <source>
        <dbReference type="EMBL" id="CAF4251737.1"/>
    </source>
</evidence>
<evidence type="ECO:0000256" key="7">
    <source>
        <dbReference type="ARBA" id="ARBA00023136"/>
    </source>
</evidence>
<feature type="non-terminal residue" evidence="9">
    <location>
        <position position="549"/>
    </location>
</feature>
<evidence type="ECO:0000256" key="5">
    <source>
        <dbReference type="ARBA" id="ARBA00022927"/>
    </source>
</evidence>
<feature type="transmembrane region" description="Helical" evidence="8">
    <location>
        <begin position="308"/>
        <end position="328"/>
    </location>
</feature>
<feature type="transmembrane region" description="Helical" evidence="8">
    <location>
        <begin position="6"/>
        <end position="27"/>
    </location>
</feature>